<accession>A0ABY8R668</accession>
<sequence>MYSYIKSLEKLFCEMGGKLYINTEVNEILIDKGMVKGVNTDDIKYSSDIVVYNVDFPYAVKELIKEDVNKYNYKDKKIEKLKLSCSTLIIYLGLNKKYKNLKVNNIYIGENFKENIQAPFKGNLPNKPSFYMYCPSKIDRSVCGDSEEILNIMIRVPNLEHENIEWNERLVKNFRDKVMQSITKIKGMEDIEENIIYEKYLTPKDIETNFNAYKGCAFGITHNISQIGYLRPNIKSKNVKNLYFIGSSTHAGNGASVIIKGSKLIVDEIIKNS</sequence>
<organism evidence="1 2">
    <name type="scientific">Paraclostridium bifermentans</name>
    <name type="common">Clostridium bifermentans</name>
    <dbReference type="NCBI Taxonomy" id="1490"/>
    <lineage>
        <taxon>Bacteria</taxon>
        <taxon>Bacillati</taxon>
        <taxon>Bacillota</taxon>
        <taxon>Clostridia</taxon>
        <taxon>Peptostreptococcales</taxon>
        <taxon>Peptostreptococcaceae</taxon>
        <taxon>Paraclostridium</taxon>
    </lineage>
</organism>
<gene>
    <name evidence="1" type="ORF">QJS64_02255</name>
</gene>
<keyword evidence="2" id="KW-1185">Reference proteome</keyword>
<name>A0ABY8R668_PARBF</name>
<dbReference type="Proteomes" id="UP001239169">
    <property type="component" value="Chromosome"/>
</dbReference>
<dbReference type="EMBL" id="CP124685">
    <property type="protein sequence ID" value="WGX76212.1"/>
    <property type="molecule type" value="Genomic_DNA"/>
</dbReference>
<dbReference type="PANTHER" id="PTHR43734">
    <property type="entry name" value="PHYTOENE DESATURASE"/>
    <property type="match status" value="1"/>
</dbReference>
<evidence type="ECO:0008006" key="3">
    <source>
        <dbReference type="Google" id="ProtNLM"/>
    </source>
</evidence>
<protein>
    <recommendedName>
        <fullName evidence="3">Phytoene desaturase</fullName>
    </recommendedName>
</protein>
<dbReference type="InterPro" id="IPR036188">
    <property type="entry name" value="FAD/NAD-bd_sf"/>
</dbReference>
<dbReference type="PANTHER" id="PTHR43734:SF1">
    <property type="entry name" value="PHYTOENE DESATURASE"/>
    <property type="match status" value="1"/>
</dbReference>
<dbReference type="SUPFAM" id="SSF51905">
    <property type="entry name" value="FAD/NAD(P)-binding domain"/>
    <property type="match status" value="1"/>
</dbReference>
<evidence type="ECO:0000313" key="2">
    <source>
        <dbReference type="Proteomes" id="UP001239169"/>
    </source>
</evidence>
<reference evidence="1 2" key="1">
    <citation type="submission" date="2023-04" db="EMBL/GenBank/DDBJ databases">
        <title>Bacteria Genome Submission.</title>
        <authorList>
            <person name="Isaac P."/>
        </authorList>
    </citation>
    <scope>NUCLEOTIDE SEQUENCE [LARGE SCALE GENOMIC DNA]</scope>
    <source>
        <strain evidence="1 2">SampleS7P1</strain>
    </source>
</reference>
<evidence type="ECO:0000313" key="1">
    <source>
        <dbReference type="EMBL" id="WGX76212.1"/>
    </source>
</evidence>
<dbReference type="Gene3D" id="3.50.50.60">
    <property type="entry name" value="FAD/NAD(P)-binding domain"/>
    <property type="match status" value="1"/>
</dbReference>
<proteinExistence type="predicted"/>